<keyword evidence="3" id="KW-1185">Reference proteome</keyword>
<dbReference type="OrthoDB" id="9764953at2"/>
<dbReference type="InterPro" id="IPR029058">
    <property type="entry name" value="AB_hydrolase_fold"/>
</dbReference>
<dbReference type="AlphaFoldDB" id="A0A4V3GKR8"/>
<reference evidence="2 3" key="1">
    <citation type="submission" date="2019-03" db="EMBL/GenBank/DDBJ databases">
        <title>Genomic Encyclopedia of Type Strains, Phase IV (KMG-IV): sequencing the most valuable type-strain genomes for metagenomic binning, comparative biology and taxonomic classification.</title>
        <authorList>
            <person name="Goeker M."/>
        </authorList>
    </citation>
    <scope>NUCLEOTIDE SEQUENCE [LARGE SCALE GENOMIC DNA]</scope>
    <source>
        <strain evidence="2 3">DSM 100059</strain>
    </source>
</reference>
<feature type="chain" id="PRO_5020748650" description="Poly(3-hydroxybutyrate) depolymerase" evidence="1">
    <location>
        <begin position="19"/>
        <end position="438"/>
    </location>
</feature>
<evidence type="ECO:0000313" key="3">
    <source>
        <dbReference type="Proteomes" id="UP000294498"/>
    </source>
</evidence>
<name>A0A4V3GKR8_9BACT</name>
<dbReference type="Proteomes" id="UP000294498">
    <property type="component" value="Unassembled WGS sequence"/>
</dbReference>
<protein>
    <recommendedName>
        <fullName evidence="4">Poly(3-hydroxybutyrate) depolymerase</fullName>
    </recommendedName>
</protein>
<comment type="caution">
    <text evidence="2">The sequence shown here is derived from an EMBL/GenBank/DDBJ whole genome shotgun (WGS) entry which is preliminary data.</text>
</comment>
<evidence type="ECO:0008006" key="4">
    <source>
        <dbReference type="Google" id="ProtNLM"/>
    </source>
</evidence>
<evidence type="ECO:0000313" key="2">
    <source>
        <dbReference type="EMBL" id="TDW96722.1"/>
    </source>
</evidence>
<accession>A0A4V3GKR8</accession>
<feature type="signal peptide" evidence="1">
    <location>
        <begin position="1"/>
        <end position="18"/>
    </location>
</feature>
<evidence type="ECO:0000256" key="1">
    <source>
        <dbReference type="SAM" id="SignalP"/>
    </source>
</evidence>
<proteinExistence type="predicted"/>
<sequence length="438" mass="48751">MKLIRLFWPLLFACGACAGKNKVADMLPRGKVIDTVLCTADTSQSYALYVPVRDGRLPVVYLFDSHGKGVFPISKYKALADTFGFILVGSNNSKNGNDYDQSDRIWGTLTQDTRDRLPIDSNRVYACGFSGGAKVASYLSIMHPGIKGVILNGAGFPDGVNASNVDFTVTLIAGEGDMNMTDLAAFDKDLEGTTTRHRLLFFDGKHEWAPAQTMALAFAGWQFDAMLQQWIPTDTPFIQRYIASSHTRLTGFLKAGHVIAAERECNLTTAFLGKLYPGAGVFQQVGDSLARSPAYRKEEEAQSALFAREQAAKQVFADHFEQAAKPYWTHVIDSLQRDPSAMSQRLQAFLSLEFYMYSTRLLGTAENQWARYFINLYQQVDPTNSEAWYLSAVCDVREGQAAQVAPDLRKAVALGFTDVERFKKQTEFQGMSFSEFQH</sequence>
<dbReference type="SUPFAM" id="SSF53474">
    <property type="entry name" value="alpha/beta-Hydrolases"/>
    <property type="match status" value="1"/>
</dbReference>
<gene>
    <name evidence="2" type="ORF">EDB95_4558</name>
</gene>
<dbReference type="RefSeq" id="WP_133997660.1">
    <property type="nucleotide sequence ID" value="NZ_SODV01000002.1"/>
</dbReference>
<keyword evidence="1" id="KW-0732">Signal</keyword>
<dbReference type="EMBL" id="SODV01000002">
    <property type="protein sequence ID" value="TDW96722.1"/>
    <property type="molecule type" value="Genomic_DNA"/>
</dbReference>
<dbReference type="Gene3D" id="3.40.50.1820">
    <property type="entry name" value="alpha/beta hydrolase"/>
    <property type="match status" value="1"/>
</dbReference>
<organism evidence="2 3">
    <name type="scientific">Dinghuibacter silviterrae</name>
    <dbReference type="NCBI Taxonomy" id="1539049"/>
    <lineage>
        <taxon>Bacteria</taxon>
        <taxon>Pseudomonadati</taxon>
        <taxon>Bacteroidota</taxon>
        <taxon>Chitinophagia</taxon>
        <taxon>Chitinophagales</taxon>
        <taxon>Chitinophagaceae</taxon>
        <taxon>Dinghuibacter</taxon>
    </lineage>
</organism>